<proteinExistence type="predicted"/>
<comment type="caution">
    <text evidence="1">The sequence shown here is derived from an EMBL/GenBank/DDBJ whole genome shotgun (WGS) entry which is preliminary data.</text>
</comment>
<dbReference type="AlphaFoldDB" id="A0AAW2G7J6"/>
<evidence type="ECO:0000313" key="2">
    <source>
        <dbReference type="Proteomes" id="UP001430953"/>
    </source>
</evidence>
<accession>A0AAW2G7J6</accession>
<gene>
    <name evidence="1" type="ORF">PUN28_005780</name>
</gene>
<protein>
    <submittedName>
        <fullName evidence="1">Uncharacterized protein</fullName>
    </submittedName>
</protein>
<name>A0AAW2G7J6_9HYME</name>
<keyword evidence="2" id="KW-1185">Reference proteome</keyword>
<organism evidence="1 2">
    <name type="scientific">Cardiocondyla obscurior</name>
    <dbReference type="NCBI Taxonomy" id="286306"/>
    <lineage>
        <taxon>Eukaryota</taxon>
        <taxon>Metazoa</taxon>
        <taxon>Ecdysozoa</taxon>
        <taxon>Arthropoda</taxon>
        <taxon>Hexapoda</taxon>
        <taxon>Insecta</taxon>
        <taxon>Pterygota</taxon>
        <taxon>Neoptera</taxon>
        <taxon>Endopterygota</taxon>
        <taxon>Hymenoptera</taxon>
        <taxon>Apocrita</taxon>
        <taxon>Aculeata</taxon>
        <taxon>Formicoidea</taxon>
        <taxon>Formicidae</taxon>
        <taxon>Myrmicinae</taxon>
        <taxon>Cardiocondyla</taxon>
    </lineage>
</organism>
<reference evidence="1 2" key="1">
    <citation type="submission" date="2023-03" db="EMBL/GenBank/DDBJ databases">
        <title>High recombination rates correlate with genetic variation in Cardiocondyla obscurior ants.</title>
        <authorList>
            <person name="Errbii M."/>
        </authorList>
    </citation>
    <scope>NUCLEOTIDE SEQUENCE [LARGE SCALE GENOMIC DNA]</scope>
    <source>
        <strain evidence="1">Alpha-2009</strain>
        <tissue evidence="1">Whole body</tissue>
    </source>
</reference>
<dbReference type="Proteomes" id="UP001430953">
    <property type="component" value="Unassembled WGS sequence"/>
</dbReference>
<sequence>MDLDYANWTGLFITATSVLRAIGRWRYYLEAFARSLKAFHAKTLPEEPSDGAKACQARIVSTKKTLCPILPSVVELPENPRFENVFRNS</sequence>
<evidence type="ECO:0000313" key="1">
    <source>
        <dbReference type="EMBL" id="KAL0123498.1"/>
    </source>
</evidence>
<dbReference type="EMBL" id="JADYXP020000005">
    <property type="protein sequence ID" value="KAL0123498.1"/>
    <property type="molecule type" value="Genomic_DNA"/>
</dbReference>